<accession>A0ABW0WAV7</accession>
<dbReference type="InterPro" id="IPR001387">
    <property type="entry name" value="Cro/C1-type_HTH"/>
</dbReference>
<name>A0ABW0WAV7_STRNO</name>
<dbReference type="Pfam" id="PF01381">
    <property type="entry name" value="HTH_3"/>
    <property type="match status" value="1"/>
</dbReference>
<feature type="domain" description="HTH cro/C1-type" evidence="1">
    <location>
        <begin position="14"/>
        <end position="68"/>
    </location>
</feature>
<reference evidence="3" key="1">
    <citation type="journal article" date="2019" name="Int. J. Syst. Evol. Microbiol.">
        <title>The Global Catalogue of Microorganisms (GCM) 10K type strain sequencing project: providing services to taxonomists for standard genome sequencing and annotation.</title>
        <authorList>
            <consortium name="The Broad Institute Genomics Platform"/>
            <consortium name="The Broad Institute Genome Sequencing Center for Infectious Disease"/>
            <person name="Wu L."/>
            <person name="Ma J."/>
        </authorList>
    </citation>
    <scope>NUCLEOTIDE SEQUENCE [LARGE SCALE GENOMIC DNA]</scope>
    <source>
        <strain evidence="3">KCTC 5701</strain>
    </source>
</reference>
<evidence type="ECO:0000259" key="1">
    <source>
        <dbReference type="PROSITE" id="PS50943"/>
    </source>
</evidence>
<dbReference type="SUPFAM" id="SSF47413">
    <property type="entry name" value="lambda repressor-like DNA-binding domains"/>
    <property type="match status" value="1"/>
</dbReference>
<dbReference type="InterPro" id="IPR010982">
    <property type="entry name" value="Lambda_DNA-bd_dom_sf"/>
</dbReference>
<protein>
    <submittedName>
        <fullName evidence="2">Helix-turn-helix domain-containing protein</fullName>
    </submittedName>
</protein>
<dbReference type="PROSITE" id="PS50943">
    <property type="entry name" value="HTH_CROC1"/>
    <property type="match status" value="1"/>
</dbReference>
<dbReference type="CDD" id="cd00093">
    <property type="entry name" value="HTH_XRE"/>
    <property type="match status" value="1"/>
</dbReference>
<gene>
    <name evidence="2" type="ORF">ACFP3J_07540</name>
</gene>
<dbReference type="EMBL" id="JBHSOE010000008">
    <property type="protein sequence ID" value="MFC5655341.1"/>
    <property type="molecule type" value="Genomic_DNA"/>
</dbReference>
<evidence type="ECO:0000313" key="2">
    <source>
        <dbReference type="EMBL" id="MFC5655341.1"/>
    </source>
</evidence>
<proteinExistence type="predicted"/>
<dbReference type="RefSeq" id="WP_344350711.1">
    <property type="nucleotide sequence ID" value="NZ_BAAASM010000037.1"/>
</dbReference>
<keyword evidence="3" id="KW-1185">Reference proteome</keyword>
<sequence length="78" mass="8620">MTGMESSMFDRHFFAARRVALGLSVEALAERMRVAPSTVRRWESGETCPSLRTLAPAARHLQIPVASLMSETETDRAA</sequence>
<dbReference type="Proteomes" id="UP001596065">
    <property type="component" value="Unassembled WGS sequence"/>
</dbReference>
<dbReference type="SMART" id="SM00530">
    <property type="entry name" value="HTH_XRE"/>
    <property type="match status" value="1"/>
</dbReference>
<dbReference type="Gene3D" id="1.10.260.40">
    <property type="entry name" value="lambda repressor-like DNA-binding domains"/>
    <property type="match status" value="1"/>
</dbReference>
<evidence type="ECO:0000313" key="3">
    <source>
        <dbReference type="Proteomes" id="UP001596065"/>
    </source>
</evidence>
<comment type="caution">
    <text evidence="2">The sequence shown here is derived from an EMBL/GenBank/DDBJ whole genome shotgun (WGS) entry which is preliminary data.</text>
</comment>
<organism evidence="2 3">
    <name type="scientific">Streptomyces nogalater</name>
    <dbReference type="NCBI Taxonomy" id="38314"/>
    <lineage>
        <taxon>Bacteria</taxon>
        <taxon>Bacillati</taxon>
        <taxon>Actinomycetota</taxon>
        <taxon>Actinomycetes</taxon>
        <taxon>Kitasatosporales</taxon>
        <taxon>Streptomycetaceae</taxon>
        <taxon>Streptomyces</taxon>
    </lineage>
</organism>